<keyword evidence="14" id="KW-1185">Reference proteome</keyword>
<dbReference type="FunFam" id="3.40.50.300:FF:001597">
    <property type="entry name" value="Origin recognition complex subunit Orc4"/>
    <property type="match status" value="1"/>
</dbReference>
<evidence type="ECO:0000256" key="2">
    <source>
        <dbReference type="ARBA" id="ARBA00005334"/>
    </source>
</evidence>
<dbReference type="GO" id="GO:0016887">
    <property type="term" value="F:ATP hydrolysis activity"/>
    <property type="evidence" value="ECO:0007669"/>
    <property type="project" value="InterPro"/>
</dbReference>
<comment type="caution">
    <text evidence="13">The sequence shown here is derived from an EMBL/GenBank/DDBJ whole genome shotgun (WGS) entry which is preliminary data.</text>
</comment>
<evidence type="ECO:0000256" key="3">
    <source>
        <dbReference type="ARBA" id="ARBA00019083"/>
    </source>
</evidence>
<accession>A0A8H4VA47</accession>
<feature type="region of interest" description="Disordered" evidence="11">
    <location>
        <begin position="64"/>
        <end position="103"/>
    </location>
</feature>
<feature type="compositionally biased region" description="Polar residues" evidence="11">
    <location>
        <begin position="182"/>
        <end position="193"/>
    </location>
</feature>
<comment type="subcellular location">
    <subcellularLocation>
        <location evidence="1">Nucleus</location>
    </subcellularLocation>
</comment>
<evidence type="ECO:0000313" key="13">
    <source>
        <dbReference type="EMBL" id="KAF4513276.1"/>
    </source>
</evidence>
<dbReference type="Pfam" id="PF00004">
    <property type="entry name" value="AAA"/>
    <property type="match status" value="1"/>
</dbReference>
<dbReference type="Proteomes" id="UP000557566">
    <property type="component" value="Unassembled WGS sequence"/>
</dbReference>
<protein>
    <recommendedName>
        <fullName evidence="3">Origin recognition complex subunit 4</fullName>
    </recommendedName>
</protein>
<dbReference type="AlphaFoldDB" id="A0A8H4VA47"/>
<evidence type="ECO:0000256" key="4">
    <source>
        <dbReference type="ARBA" id="ARBA00022705"/>
    </source>
</evidence>
<evidence type="ECO:0000313" key="14">
    <source>
        <dbReference type="Proteomes" id="UP000557566"/>
    </source>
</evidence>
<evidence type="ECO:0000256" key="1">
    <source>
        <dbReference type="ARBA" id="ARBA00004123"/>
    </source>
</evidence>
<dbReference type="InterPro" id="IPR011011">
    <property type="entry name" value="Znf_FYVE_PHD"/>
</dbReference>
<dbReference type="SMART" id="SM00249">
    <property type="entry name" value="PHD"/>
    <property type="match status" value="1"/>
</dbReference>
<dbReference type="CDD" id="cd00009">
    <property type="entry name" value="AAA"/>
    <property type="match status" value="1"/>
</dbReference>
<dbReference type="EMBL" id="JAAVMX010000001">
    <property type="protein sequence ID" value="KAF4513276.1"/>
    <property type="molecule type" value="Genomic_DNA"/>
</dbReference>
<dbReference type="PROSITE" id="PS50016">
    <property type="entry name" value="ZF_PHD_2"/>
    <property type="match status" value="1"/>
</dbReference>
<dbReference type="InterPro" id="IPR003959">
    <property type="entry name" value="ATPase_AAA_core"/>
</dbReference>
<feature type="compositionally biased region" description="Low complexity" evidence="11">
    <location>
        <begin position="132"/>
        <end position="143"/>
    </location>
</feature>
<comment type="similarity">
    <text evidence="2">Belongs to the ORC4 family.</text>
</comment>
<dbReference type="SUPFAM" id="SSF52540">
    <property type="entry name" value="P-loop containing nucleoside triphosphate hydrolases"/>
    <property type="match status" value="1"/>
</dbReference>
<dbReference type="Pfam" id="PF14629">
    <property type="entry name" value="ORC4_C"/>
    <property type="match status" value="1"/>
</dbReference>
<sequence>MAMDHDATTPTSRKRQLSRAHDEPASTPASNKRLKLDDINSQSPSTPTALNAIASAISGVFGYGRQQQKPADADAGADGTSQPQGANGNSPAANLSSRAPAAPHVRPAIKLAALRGTKWDKGDIVGPKLARKSAATSTRAAPSKARDHGEPASASKPRPNSAHPNGLATDDGSESADELGPTNLTVDTPTKTRSVPPKSRPRATPKGILTPTKKRGRPPKSVTFNKGLGGEVFFEDLPKTPSAKKARASMKKAEAKEDDDEIRCALCSRPDSKAPNEIILCDNCNFAAHQLCYQVLEIPEGDWLCNSCTQEDVLQTPSRPADAGIINAAAAAEVPDIPNLDQHLRSFQRVLLDRLCGRRRIHMFGQDESYDKARQLVEQTIVAGEGNSMLLIGPRGCGKTTMVENIILDLSREHRHLFHVVRLSGFIHTDDKLALKEMWRQLGKEMEVEDELVTRTNYADTMASLLALLSHPSEIMGADEGVTSQSVVFVIDEFDMFASHPRQTLLYNLFDIAQSRKAPIAVLGCTTRLDVVEMLEKRVKSRFSHRYVYLSPPKSLPAFWQVCRQGLMIDRTDVAKEGVDASLEGYDEFHKYWTGKIEHLYKQRSFQNLLQYHFFTTKSASAFFTEWILPLSSVSAQDATLNCPSVGAELTSLAPPDSRLQLLSTLSELDLGMLIAAARLDIVAHTDTVNFAMAYDEYSGLVGRQRVQSATSGMLAVGGSARVWSRGVAGIAWERLISLGMLVSAGIGGSKTPGHGGLDGKMWKVDVALEEIPAAVKLGAVQAKWCREI</sequence>
<evidence type="ECO:0000259" key="12">
    <source>
        <dbReference type="PROSITE" id="PS50016"/>
    </source>
</evidence>
<name>A0A8H4VA47_9HYPO</name>
<dbReference type="Gene3D" id="3.30.40.10">
    <property type="entry name" value="Zinc/RING finger domain, C3HC4 (zinc finger)"/>
    <property type="match status" value="1"/>
</dbReference>
<dbReference type="Gene3D" id="3.40.50.300">
    <property type="entry name" value="P-loop containing nucleotide triphosphate hydrolases"/>
    <property type="match status" value="1"/>
</dbReference>
<feature type="region of interest" description="Disordered" evidence="11">
    <location>
        <begin position="121"/>
        <end position="226"/>
    </location>
</feature>
<feature type="region of interest" description="Disordered" evidence="11">
    <location>
        <begin position="1"/>
        <end position="47"/>
    </location>
</feature>
<dbReference type="GO" id="GO:0003688">
    <property type="term" value="F:DNA replication origin binding"/>
    <property type="evidence" value="ECO:0007669"/>
    <property type="project" value="TreeGrafter"/>
</dbReference>
<evidence type="ECO:0000256" key="5">
    <source>
        <dbReference type="ARBA" id="ARBA00022723"/>
    </source>
</evidence>
<proteinExistence type="inferred from homology"/>
<dbReference type="GO" id="GO:0006270">
    <property type="term" value="P:DNA replication initiation"/>
    <property type="evidence" value="ECO:0007669"/>
    <property type="project" value="TreeGrafter"/>
</dbReference>
<dbReference type="SUPFAM" id="SSF57903">
    <property type="entry name" value="FYVE/PHD zinc finger"/>
    <property type="match status" value="1"/>
</dbReference>
<dbReference type="GO" id="GO:0008270">
    <property type="term" value="F:zinc ion binding"/>
    <property type="evidence" value="ECO:0007669"/>
    <property type="project" value="UniProtKB-KW"/>
</dbReference>
<dbReference type="InterPro" id="IPR027417">
    <property type="entry name" value="P-loop_NTPase"/>
</dbReference>
<dbReference type="InterPro" id="IPR016527">
    <property type="entry name" value="ORC4"/>
</dbReference>
<keyword evidence="8" id="KW-0238">DNA-binding</keyword>
<dbReference type="InterPro" id="IPR019787">
    <property type="entry name" value="Znf_PHD-finger"/>
</dbReference>
<evidence type="ECO:0000256" key="6">
    <source>
        <dbReference type="ARBA" id="ARBA00022771"/>
    </source>
</evidence>
<evidence type="ECO:0000256" key="7">
    <source>
        <dbReference type="ARBA" id="ARBA00022833"/>
    </source>
</evidence>
<keyword evidence="6 10" id="KW-0863">Zinc-finger</keyword>
<evidence type="ECO:0000256" key="11">
    <source>
        <dbReference type="SAM" id="MobiDB-lite"/>
    </source>
</evidence>
<dbReference type="PANTHER" id="PTHR12087">
    <property type="entry name" value="ORIGIN RECOGNITION COMPLEX SUBUNIT 4"/>
    <property type="match status" value="1"/>
</dbReference>
<dbReference type="PANTHER" id="PTHR12087:SF0">
    <property type="entry name" value="ORIGIN RECOGNITION COMPLEX SUBUNIT 4"/>
    <property type="match status" value="1"/>
</dbReference>
<evidence type="ECO:0000256" key="10">
    <source>
        <dbReference type="PROSITE-ProRule" id="PRU00146"/>
    </source>
</evidence>
<dbReference type="InterPro" id="IPR032705">
    <property type="entry name" value="ORC4_C"/>
</dbReference>
<reference evidence="13 14" key="1">
    <citation type="journal article" date="2020" name="Genome Biol. Evol.">
        <title>A new high-quality draft genome assembly of the Chinese cordyceps Ophiocordyceps sinensis.</title>
        <authorList>
            <person name="Shu R."/>
            <person name="Zhang J."/>
            <person name="Meng Q."/>
            <person name="Zhang H."/>
            <person name="Zhou G."/>
            <person name="Li M."/>
            <person name="Wu P."/>
            <person name="Zhao Y."/>
            <person name="Chen C."/>
            <person name="Qin Q."/>
        </authorList>
    </citation>
    <scope>NUCLEOTIDE SEQUENCE [LARGE SCALE GENOMIC DNA]</scope>
    <source>
        <strain evidence="13 14">IOZ07</strain>
    </source>
</reference>
<keyword evidence="7" id="KW-0862">Zinc</keyword>
<keyword evidence="5" id="KW-0479">Metal-binding</keyword>
<feature type="domain" description="PHD-type" evidence="12">
    <location>
        <begin position="261"/>
        <end position="311"/>
    </location>
</feature>
<evidence type="ECO:0000256" key="8">
    <source>
        <dbReference type="ARBA" id="ARBA00023125"/>
    </source>
</evidence>
<dbReference type="Pfam" id="PF13831">
    <property type="entry name" value="PHD_2"/>
    <property type="match status" value="1"/>
</dbReference>
<organism evidence="13 14">
    <name type="scientific">Ophiocordyceps sinensis</name>
    <dbReference type="NCBI Taxonomy" id="72228"/>
    <lineage>
        <taxon>Eukaryota</taxon>
        <taxon>Fungi</taxon>
        <taxon>Dikarya</taxon>
        <taxon>Ascomycota</taxon>
        <taxon>Pezizomycotina</taxon>
        <taxon>Sordariomycetes</taxon>
        <taxon>Hypocreomycetidae</taxon>
        <taxon>Hypocreales</taxon>
        <taxon>Ophiocordycipitaceae</taxon>
        <taxon>Ophiocordyceps</taxon>
    </lineage>
</organism>
<dbReference type="InterPro" id="IPR013083">
    <property type="entry name" value="Znf_RING/FYVE/PHD"/>
</dbReference>
<keyword evidence="4" id="KW-0235">DNA replication</keyword>
<dbReference type="CDD" id="cd15492">
    <property type="entry name" value="PHD_BRPF_JADE_like"/>
    <property type="match status" value="1"/>
</dbReference>
<gene>
    <name evidence="13" type="ORF">G6O67_000566</name>
</gene>
<keyword evidence="9" id="KW-0539">Nucleus</keyword>
<dbReference type="SMART" id="SM00382">
    <property type="entry name" value="AAA"/>
    <property type="match status" value="1"/>
</dbReference>
<dbReference type="InterPro" id="IPR001965">
    <property type="entry name" value="Znf_PHD"/>
</dbReference>
<dbReference type="GO" id="GO:0005524">
    <property type="term" value="F:ATP binding"/>
    <property type="evidence" value="ECO:0007669"/>
    <property type="project" value="InterPro"/>
</dbReference>
<evidence type="ECO:0000256" key="9">
    <source>
        <dbReference type="ARBA" id="ARBA00023242"/>
    </source>
</evidence>
<dbReference type="OrthoDB" id="343623at2759"/>
<dbReference type="GO" id="GO:0005664">
    <property type="term" value="C:nuclear origin of replication recognition complex"/>
    <property type="evidence" value="ECO:0007669"/>
    <property type="project" value="TreeGrafter"/>
</dbReference>
<feature type="compositionally biased region" description="Polar residues" evidence="11">
    <location>
        <begin position="79"/>
        <end position="97"/>
    </location>
</feature>
<dbReference type="InterPro" id="IPR003593">
    <property type="entry name" value="AAA+_ATPase"/>
</dbReference>